<sequence>DGRTPLHHAARWCRSSVIQFLLDSGIDPRICDPNGRTALHSALERPDCAQSSRISVLIKAGADSNARDDCGRTPLQLAVQSHPPSVTQFLLQSGADPHSR</sequence>
<dbReference type="OrthoDB" id="194358at2759"/>
<dbReference type="PANTHER" id="PTHR24198">
    <property type="entry name" value="ANKYRIN REPEAT AND PROTEIN KINASE DOMAIN-CONTAINING PROTEIN"/>
    <property type="match status" value="1"/>
</dbReference>
<dbReference type="InParanoid" id="A0A067MKU4"/>
<dbReference type="InterPro" id="IPR002110">
    <property type="entry name" value="Ankyrin_rpt"/>
</dbReference>
<feature type="repeat" description="ANK" evidence="3">
    <location>
        <begin position="34"/>
        <end position="69"/>
    </location>
</feature>
<keyword evidence="2 3" id="KW-0040">ANK repeat</keyword>
<dbReference type="PANTHER" id="PTHR24198:SF165">
    <property type="entry name" value="ANKYRIN REPEAT-CONTAINING PROTEIN-RELATED"/>
    <property type="match status" value="1"/>
</dbReference>
<evidence type="ECO:0000256" key="2">
    <source>
        <dbReference type="ARBA" id="ARBA00023043"/>
    </source>
</evidence>
<dbReference type="EMBL" id="KL198028">
    <property type="protein sequence ID" value="KDQ16368.1"/>
    <property type="molecule type" value="Genomic_DNA"/>
</dbReference>
<feature type="non-terminal residue" evidence="4">
    <location>
        <position position="100"/>
    </location>
</feature>
<dbReference type="SMART" id="SM00248">
    <property type="entry name" value="ANK"/>
    <property type="match status" value="3"/>
</dbReference>
<dbReference type="HOGENOM" id="CLU_000134_45_8_1"/>
<protein>
    <submittedName>
        <fullName evidence="4">Uncharacterized protein</fullName>
    </submittedName>
</protein>
<dbReference type="Proteomes" id="UP000027195">
    <property type="component" value="Unassembled WGS sequence"/>
</dbReference>
<keyword evidence="5" id="KW-1185">Reference proteome</keyword>
<evidence type="ECO:0000256" key="1">
    <source>
        <dbReference type="ARBA" id="ARBA00022737"/>
    </source>
</evidence>
<dbReference type="PROSITE" id="PS50088">
    <property type="entry name" value="ANK_REPEAT"/>
    <property type="match status" value="3"/>
</dbReference>
<keyword evidence="1" id="KW-0677">Repeat</keyword>
<proteinExistence type="predicted"/>
<dbReference type="PRINTS" id="PR01415">
    <property type="entry name" value="ANKYRIN"/>
</dbReference>
<feature type="non-terminal residue" evidence="4">
    <location>
        <position position="1"/>
    </location>
</feature>
<reference evidence="5" key="1">
    <citation type="journal article" date="2014" name="Proc. Natl. Acad. Sci. U.S.A.">
        <title>Extensive sampling of basidiomycete genomes demonstrates inadequacy of the white-rot/brown-rot paradigm for wood decay fungi.</title>
        <authorList>
            <person name="Riley R."/>
            <person name="Salamov A.A."/>
            <person name="Brown D.W."/>
            <person name="Nagy L.G."/>
            <person name="Floudas D."/>
            <person name="Held B.W."/>
            <person name="Levasseur A."/>
            <person name="Lombard V."/>
            <person name="Morin E."/>
            <person name="Otillar R."/>
            <person name="Lindquist E.A."/>
            <person name="Sun H."/>
            <person name="LaButti K.M."/>
            <person name="Schmutz J."/>
            <person name="Jabbour D."/>
            <person name="Luo H."/>
            <person name="Baker S.E."/>
            <person name="Pisabarro A.G."/>
            <person name="Walton J.D."/>
            <person name="Blanchette R.A."/>
            <person name="Henrissat B."/>
            <person name="Martin F."/>
            <person name="Cullen D."/>
            <person name="Hibbett D.S."/>
            <person name="Grigoriev I.V."/>
        </authorList>
    </citation>
    <scope>NUCLEOTIDE SEQUENCE [LARGE SCALE GENOMIC DNA]</scope>
    <source>
        <strain evidence="5">FD-172 SS1</strain>
    </source>
</reference>
<gene>
    <name evidence="4" type="ORF">BOTBODRAFT_82396</name>
</gene>
<dbReference type="SUPFAM" id="SSF48403">
    <property type="entry name" value="Ankyrin repeat"/>
    <property type="match status" value="1"/>
</dbReference>
<dbReference type="Gene3D" id="1.25.40.20">
    <property type="entry name" value="Ankyrin repeat-containing domain"/>
    <property type="match status" value="2"/>
</dbReference>
<dbReference type="InterPro" id="IPR036770">
    <property type="entry name" value="Ankyrin_rpt-contain_sf"/>
</dbReference>
<dbReference type="PROSITE" id="PS50297">
    <property type="entry name" value="ANK_REP_REGION"/>
    <property type="match status" value="3"/>
</dbReference>
<dbReference type="Pfam" id="PF12796">
    <property type="entry name" value="Ank_2"/>
    <property type="match status" value="1"/>
</dbReference>
<evidence type="ECO:0000313" key="5">
    <source>
        <dbReference type="Proteomes" id="UP000027195"/>
    </source>
</evidence>
<accession>A0A067MKU4</accession>
<organism evidence="4 5">
    <name type="scientific">Botryobasidium botryosum (strain FD-172 SS1)</name>
    <dbReference type="NCBI Taxonomy" id="930990"/>
    <lineage>
        <taxon>Eukaryota</taxon>
        <taxon>Fungi</taxon>
        <taxon>Dikarya</taxon>
        <taxon>Basidiomycota</taxon>
        <taxon>Agaricomycotina</taxon>
        <taxon>Agaricomycetes</taxon>
        <taxon>Cantharellales</taxon>
        <taxon>Botryobasidiaceae</taxon>
        <taxon>Botryobasidium</taxon>
    </lineage>
</organism>
<feature type="repeat" description="ANK" evidence="3">
    <location>
        <begin position="70"/>
        <end position="100"/>
    </location>
</feature>
<dbReference type="AlphaFoldDB" id="A0A067MKU4"/>
<name>A0A067MKU4_BOTB1</name>
<feature type="repeat" description="ANK" evidence="3">
    <location>
        <begin position="1"/>
        <end position="33"/>
    </location>
</feature>
<evidence type="ECO:0000313" key="4">
    <source>
        <dbReference type="EMBL" id="KDQ16368.1"/>
    </source>
</evidence>
<evidence type="ECO:0000256" key="3">
    <source>
        <dbReference type="PROSITE-ProRule" id="PRU00023"/>
    </source>
</evidence>